<dbReference type="InterPro" id="IPR009311">
    <property type="entry name" value="IFI6/IFI27-like"/>
</dbReference>
<keyword evidence="8" id="KW-1185">Reference proteome</keyword>
<dbReference type="Ensembl" id="ENSMMUT00000084320.1">
    <property type="protein sequence ID" value="ENSMMUP00000076501.1"/>
    <property type="gene ID" value="ENSMMUG00000023780.4"/>
</dbReference>
<dbReference type="GO" id="GO:0031966">
    <property type="term" value="C:mitochondrial membrane"/>
    <property type="evidence" value="ECO:0000318"/>
    <property type="project" value="GO_Central"/>
</dbReference>
<evidence type="ECO:0000313" key="8">
    <source>
        <dbReference type="Proteomes" id="UP000006718"/>
    </source>
</evidence>
<protein>
    <submittedName>
        <fullName evidence="7">Interferon alpha inducible protein 27</fullName>
    </submittedName>
</protein>
<dbReference type="GO" id="GO:0046825">
    <property type="term" value="P:regulation of protein export from nucleus"/>
    <property type="evidence" value="ECO:0007669"/>
    <property type="project" value="Ensembl"/>
</dbReference>
<accession>A0A5F8AEZ4</accession>
<feature type="transmembrane region" description="Helical" evidence="6">
    <location>
        <begin position="37"/>
        <end position="65"/>
    </location>
</feature>
<name>A0A5F8AEZ4_MACMU</name>
<evidence type="ECO:0000256" key="6">
    <source>
        <dbReference type="SAM" id="Phobius"/>
    </source>
</evidence>
<comment type="similarity">
    <text evidence="2">Belongs to the IFI6/IFI27 family.</text>
</comment>
<evidence type="ECO:0000313" key="9">
    <source>
        <dbReference type="VGNC" id="VGNC:73563"/>
    </source>
</evidence>
<dbReference type="GO" id="GO:0061629">
    <property type="term" value="F:RNA polymerase II-specific DNA-binding transcription factor binding"/>
    <property type="evidence" value="ECO:0007669"/>
    <property type="project" value="Ensembl"/>
</dbReference>
<dbReference type="InParanoid" id="A0A5F8AEZ4"/>
<dbReference type="GO" id="GO:0005637">
    <property type="term" value="C:nuclear inner membrane"/>
    <property type="evidence" value="ECO:0007669"/>
    <property type="project" value="Ensembl"/>
</dbReference>
<dbReference type="InterPro" id="IPR038213">
    <property type="entry name" value="IFI6/IFI27-like_sf"/>
</dbReference>
<reference evidence="7" key="3">
    <citation type="submission" date="2025-08" db="UniProtKB">
        <authorList>
            <consortium name="Ensembl"/>
        </authorList>
    </citation>
    <scope>IDENTIFICATION</scope>
    <source>
        <strain evidence="7">17573</strain>
    </source>
</reference>
<sequence>MRAAMVASAFTSSAVTGVAKVARVASGCAVVLPLARIATVVIGGVVAVEAVPMVLGVMGFTATGITSSSIAAKMMSAAAIANGGGVAPGSLVATLQSLDSLRISLREMEEGGKEPKPGTVGPGRLSLKQICWVTWGISSPLGHSLLH</sequence>
<dbReference type="GO" id="GO:0097193">
    <property type="term" value="P:intrinsic apoptotic signaling pathway"/>
    <property type="evidence" value="ECO:0000318"/>
    <property type="project" value="GO_Central"/>
</dbReference>
<comment type="subcellular location">
    <subcellularLocation>
        <location evidence="1">Membrane</location>
        <topology evidence="1">Multi-pass membrane protein</topology>
    </subcellularLocation>
</comment>
<evidence type="ECO:0000256" key="5">
    <source>
        <dbReference type="ARBA" id="ARBA00023136"/>
    </source>
</evidence>
<dbReference type="Pfam" id="PF06140">
    <property type="entry name" value="Ifi-6-16"/>
    <property type="match status" value="1"/>
</dbReference>
<evidence type="ECO:0000256" key="4">
    <source>
        <dbReference type="ARBA" id="ARBA00022989"/>
    </source>
</evidence>
<dbReference type="GO" id="GO:0070936">
    <property type="term" value="P:protein K48-linked ubiquitination"/>
    <property type="evidence" value="ECO:0007669"/>
    <property type="project" value="Ensembl"/>
</dbReference>
<dbReference type="GO" id="GO:0000122">
    <property type="term" value="P:negative regulation of transcription by RNA polymerase II"/>
    <property type="evidence" value="ECO:0007669"/>
    <property type="project" value="Ensembl"/>
</dbReference>
<dbReference type="PaxDb" id="9544-ENSMMUP00000031321"/>
<dbReference type="PANTHER" id="PTHR16932">
    <property type="entry name" value="INTERFERON ALPHA-INDUCIBLE PROTEIN 27"/>
    <property type="match status" value="1"/>
</dbReference>
<dbReference type="GO" id="GO:0044827">
    <property type="term" value="P:host-mediated perturbation of viral genome replication"/>
    <property type="evidence" value="ECO:0007669"/>
    <property type="project" value="Ensembl"/>
</dbReference>
<dbReference type="Gene3D" id="6.10.110.10">
    <property type="match status" value="1"/>
</dbReference>
<dbReference type="VEuPathDB" id="HostDB:ENSMMUG00000023780"/>
<dbReference type="Bgee" id="ENSMMUG00000023780">
    <property type="expression patterns" value="Expressed in adipose tissue and 20 other cell types or tissues"/>
</dbReference>
<proteinExistence type="inferred from homology"/>
<evidence type="ECO:0000256" key="2">
    <source>
        <dbReference type="ARBA" id="ARBA00007262"/>
    </source>
</evidence>
<evidence type="ECO:0000313" key="7">
    <source>
        <dbReference type="Ensembl" id="ENSMMUP00000076501.1"/>
    </source>
</evidence>
<dbReference type="GeneTree" id="ENSGT00940000164233"/>
<dbReference type="STRING" id="9544.ENSMMUP00000076501"/>
<dbReference type="FunCoup" id="A0A5F8AEZ4">
    <property type="interactions" value="20"/>
</dbReference>
<dbReference type="GO" id="GO:0097191">
    <property type="term" value="P:extrinsic apoptotic signaling pathway"/>
    <property type="evidence" value="ECO:0007669"/>
    <property type="project" value="Ensembl"/>
</dbReference>
<evidence type="ECO:0000256" key="3">
    <source>
        <dbReference type="ARBA" id="ARBA00022692"/>
    </source>
</evidence>
<gene>
    <name evidence="9" type="primary">IFI27</name>
</gene>
<reference evidence="7" key="2">
    <citation type="submission" date="2019-01" db="EMBL/GenBank/DDBJ databases">
        <authorList>
            <person name="Graves T."/>
            <person name="Eichler E.E."/>
            <person name="Wilson R.K."/>
        </authorList>
    </citation>
    <scope>NUCLEOTIDE SEQUENCE [LARGE SCALE GENOMIC DNA]</scope>
    <source>
        <strain evidence="7">17573</strain>
    </source>
</reference>
<keyword evidence="4 6" id="KW-1133">Transmembrane helix</keyword>
<reference evidence="7" key="4">
    <citation type="submission" date="2025-09" db="UniProtKB">
        <authorList>
            <consortium name="Ensembl"/>
        </authorList>
    </citation>
    <scope>IDENTIFICATION</scope>
    <source>
        <strain evidence="7">17573</strain>
    </source>
</reference>
<dbReference type="ExpressionAtlas" id="A0A5F8AEZ4">
    <property type="expression patterns" value="baseline"/>
</dbReference>
<keyword evidence="5 6" id="KW-0472">Membrane</keyword>
<dbReference type="AlphaFoldDB" id="A0A5F8AEZ4"/>
<dbReference type="PANTHER" id="PTHR16932:SF2">
    <property type="entry name" value="INTERFERON ALPHA-INDUCIBLE PROTEIN 27, MITOCHONDRIAL"/>
    <property type="match status" value="1"/>
</dbReference>
<dbReference type="GO" id="GO:0070269">
    <property type="term" value="P:pyroptotic inflammatory response"/>
    <property type="evidence" value="ECO:0007669"/>
    <property type="project" value="Ensembl"/>
</dbReference>
<keyword evidence="3 6" id="KW-0812">Transmembrane</keyword>
<reference evidence="8" key="1">
    <citation type="journal article" date="2007" name="Science">
        <title>Evolutionary and biomedical insights from the rhesus macaque genome.</title>
        <authorList>
            <person name="Gibbs R.A."/>
            <person name="Rogers J."/>
            <person name="Katze M.G."/>
            <person name="Bumgarner R."/>
            <person name="Weinstock G.M."/>
            <person name="Mardis E.R."/>
            <person name="Remington K.A."/>
            <person name="Strausberg R.L."/>
            <person name="Venter J.C."/>
            <person name="Wilson R.K."/>
            <person name="Batzer M.A."/>
            <person name="Bustamante C.D."/>
            <person name="Eichler E.E."/>
            <person name="Hahn M.W."/>
            <person name="Hardison R.C."/>
            <person name="Makova K.D."/>
            <person name="Miller W."/>
            <person name="Milosavljevic A."/>
            <person name="Palermo R.E."/>
            <person name="Siepel A."/>
            <person name="Sikela J.M."/>
            <person name="Attaway T."/>
            <person name="Bell S."/>
            <person name="Bernard K.E."/>
            <person name="Buhay C.J."/>
            <person name="Chandrabose M.N."/>
            <person name="Dao M."/>
            <person name="Davis C."/>
            <person name="Delehaunty K.D."/>
            <person name="Ding Y."/>
            <person name="Dinh H.H."/>
            <person name="Dugan-Rocha S."/>
            <person name="Fulton L.A."/>
            <person name="Gabisi R.A."/>
            <person name="Garner T.T."/>
            <person name="Godfrey J."/>
            <person name="Hawes A.C."/>
            <person name="Hernandez J."/>
            <person name="Hines S."/>
            <person name="Holder M."/>
            <person name="Hume J."/>
            <person name="Jhangiani S.N."/>
            <person name="Joshi V."/>
            <person name="Khan Z.M."/>
            <person name="Kirkness E.F."/>
            <person name="Cree A."/>
            <person name="Fowler R.G."/>
            <person name="Lee S."/>
            <person name="Lewis L.R."/>
            <person name="Li Z."/>
            <person name="Liu Y.-S."/>
            <person name="Moore S.M."/>
            <person name="Muzny D."/>
            <person name="Nazareth L.V."/>
            <person name="Ngo D.N."/>
            <person name="Okwuonu G.O."/>
            <person name="Pai G."/>
            <person name="Parker D."/>
            <person name="Paul H.A."/>
            <person name="Pfannkoch C."/>
            <person name="Pohl C.S."/>
            <person name="Rogers Y.-H.C."/>
            <person name="Ruiz S.J."/>
            <person name="Sabo A."/>
            <person name="Santibanez J."/>
            <person name="Schneider B.W."/>
            <person name="Smith S.M."/>
            <person name="Sodergren E."/>
            <person name="Svatek A.F."/>
            <person name="Utterback T.R."/>
            <person name="Vattathil S."/>
            <person name="Warren W."/>
            <person name="White C.S."/>
            <person name="Chinwalla A.T."/>
            <person name="Feng Y."/>
            <person name="Halpern A.L."/>
            <person name="Hillier L.W."/>
            <person name="Huang X."/>
            <person name="Minx P."/>
            <person name="Nelson J.O."/>
            <person name="Pepin K.H."/>
            <person name="Qin X."/>
            <person name="Sutton G.G."/>
            <person name="Venter E."/>
            <person name="Walenz B.P."/>
            <person name="Wallis J.W."/>
            <person name="Worley K.C."/>
            <person name="Yang S.-P."/>
            <person name="Jones S.M."/>
            <person name="Marra M.A."/>
            <person name="Rocchi M."/>
            <person name="Schein J.E."/>
            <person name="Baertsch R."/>
            <person name="Clarke L."/>
            <person name="Csuros M."/>
            <person name="Glasscock J."/>
            <person name="Harris R.A."/>
            <person name="Havlak P."/>
            <person name="Jackson A.R."/>
            <person name="Jiang H."/>
            <person name="Liu Y."/>
            <person name="Messina D.N."/>
            <person name="Shen Y."/>
            <person name="Song H.X.-Z."/>
            <person name="Wylie T."/>
            <person name="Zhang L."/>
            <person name="Birney E."/>
            <person name="Han K."/>
            <person name="Konkel M.K."/>
            <person name="Lee J."/>
            <person name="Smit A.F.A."/>
            <person name="Ullmer B."/>
            <person name="Wang H."/>
            <person name="Xing J."/>
            <person name="Burhans R."/>
            <person name="Cheng Z."/>
            <person name="Karro J.E."/>
            <person name="Ma J."/>
            <person name="Raney B."/>
            <person name="She X."/>
            <person name="Cox M.J."/>
            <person name="Demuth J.P."/>
            <person name="Dumas L.J."/>
            <person name="Han S.-G."/>
            <person name="Hopkins J."/>
            <person name="Karimpour-Fard A."/>
            <person name="Kim Y.H."/>
            <person name="Pollack J.R."/>
            <person name="Vinar T."/>
            <person name="Addo-Quaye C."/>
            <person name="Degenhardt J."/>
            <person name="Denby A."/>
            <person name="Hubisz M.J."/>
            <person name="Indap A."/>
            <person name="Kosiol C."/>
            <person name="Lahn B.T."/>
            <person name="Lawson H.A."/>
            <person name="Marklein A."/>
            <person name="Nielsen R."/>
            <person name="Vallender E.J."/>
            <person name="Clark A.G."/>
            <person name="Ferguson B."/>
            <person name="Hernandez R.D."/>
            <person name="Hirani K."/>
            <person name="Kehrer-Sawatzki H."/>
            <person name="Kolb J."/>
            <person name="Patil S."/>
            <person name="Pu L.-L."/>
            <person name="Ren Y."/>
            <person name="Smith D.G."/>
            <person name="Wheeler D.A."/>
            <person name="Schenck I."/>
            <person name="Ball E.V."/>
            <person name="Chen R."/>
            <person name="Cooper D.N."/>
            <person name="Giardine B."/>
            <person name="Hsu F."/>
            <person name="Kent W.J."/>
            <person name="Lesk A."/>
            <person name="Nelson D.L."/>
            <person name="O'brien W.E."/>
            <person name="Pruefer K."/>
            <person name="Stenson P.D."/>
            <person name="Wallace J.C."/>
            <person name="Ke H."/>
            <person name="Liu X.-M."/>
            <person name="Wang P."/>
            <person name="Xiang A.P."/>
            <person name="Yang F."/>
            <person name="Barber G.P."/>
            <person name="Haussler D."/>
            <person name="Karolchik D."/>
            <person name="Kern A.D."/>
            <person name="Kuhn R.M."/>
            <person name="Smith K.E."/>
            <person name="Zwieg A.S."/>
        </authorList>
    </citation>
    <scope>NUCLEOTIDE SEQUENCE [LARGE SCALE GENOMIC DNA]</scope>
    <source>
        <strain evidence="8">17573</strain>
    </source>
</reference>
<dbReference type="GO" id="GO:0043161">
    <property type="term" value="P:proteasome-mediated ubiquitin-dependent protein catabolic process"/>
    <property type="evidence" value="ECO:0007669"/>
    <property type="project" value="Ensembl"/>
</dbReference>
<dbReference type="GO" id="GO:0051607">
    <property type="term" value="P:defense response to virus"/>
    <property type="evidence" value="ECO:0007669"/>
    <property type="project" value="Ensembl"/>
</dbReference>
<organism evidence="7 8">
    <name type="scientific">Macaca mulatta</name>
    <name type="common">Rhesus macaque</name>
    <dbReference type="NCBI Taxonomy" id="9544"/>
    <lineage>
        <taxon>Eukaryota</taxon>
        <taxon>Metazoa</taxon>
        <taxon>Chordata</taxon>
        <taxon>Craniata</taxon>
        <taxon>Vertebrata</taxon>
        <taxon>Euteleostomi</taxon>
        <taxon>Mammalia</taxon>
        <taxon>Eutheria</taxon>
        <taxon>Euarchontoglires</taxon>
        <taxon>Primates</taxon>
        <taxon>Haplorrhini</taxon>
        <taxon>Catarrhini</taxon>
        <taxon>Cercopithecidae</taxon>
        <taxon>Cercopithecinae</taxon>
        <taxon>Macaca</taxon>
    </lineage>
</organism>
<dbReference type="GO" id="GO:0005521">
    <property type="term" value="F:lamin binding"/>
    <property type="evidence" value="ECO:0007669"/>
    <property type="project" value="Ensembl"/>
</dbReference>
<dbReference type="GO" id="GO:0042802">
    <property type="term" value="F:identical protein binding"/>
    <property type="evidence" value="ECO:0007669"/>
    <property type="project" value="Ensembl"/>
</dbReference>
<dbReference type="Proteomes" id="UP000006718">
    <property type="component" value="Chromosome 7"/>
</dbReference>
<dbReference type="GO" id="GO:0060337">
    <property type="term" value="P:type I interferon-mediated signaling pathway"/>
    <property type="evidence" value="ECO:0007669"/>
    <property type="project" value="Ensembl"/>
</dbReference>
<dbReference type="VGNC" id="VGNC:73563">
    <property type="gene designation" value="IFI27"/>
</dbReference>
<dbReference type="GO" id="GO:0060090">
    <property type="term" value="F:molecular adaptor activity"/>
    <property type="evidence" value="ECO:0000318"/>
    <property type="project" value="GO_Central"/>
</dbReference>
<evidence type="ECO:0000256" key="1">
    <source>
        <dbReference type="ARBA" id="ARBA00004141"/>
    </source>
</evidence>